<comment type="subcellular location">
    <subcellularLocation>
        <location evidence="6">Cytoplasm</location>
    </subcellularLocation>
</comment>
<dbReference type="InterPro" id="IPR003761">
    <property type="entry name" value="Exonuc_VII_S"/>
</dbReference>
<dbReference type="PANTHER" id="PTHR34137:SF1">
    <property type="entry name" value="EXODEOXYRIBONUCLEASE 7 SMALL SUBUNIT"/>
    <property type="match status" value="1"/>
</dbReference>
<dbReference type="Gene3D" id="1.10.287.1040">
    <property type="entry name" value="Exonuclease VII, small subunit"/>
    <property type="match status" value="1"/>
</dbReference>
<sequence>MYEPSTARLTPMSNKKQSIEELITRLEEITTQIDNPDTGVENSIKLYEEGLRIADLCKKRLQDSRQKLETINPESQSGKPSETPRYTDLFSDPG</sequence>
<comment type="similarity">
    <text evidence="1 6">Belongs to the XseB family.</text>
</comment>
<comment type="catalytic activity">
    <reaction evidence="6">
        <text>Exonucleolytic cleavage in either 5'- to 3'- or 3'- to 5'-direction to yield nucleoside 5'-phosphates.</text>
        <dbReference type="EC" id="3.1.11.6"/>
    </reaction>
</comment>
<dbReference type="RefSeq" id="WP_012506621.1">
    <property type="nucleotide sequence ID" value="NC_011059.1"/>
</dbReference>
<dbReference type="SUPFAM" id="SSF116842">
    <property type="entry name" value="XseB-like"/>
    <property type="match status" value="1"/>
</dbReference>
<gene>
    <name evidence="6" type="primary">xseB</name>
    <name evidence="8" type="ordered locus">Paes_2079</name>
</gene>
<dbReference type="NCBIfam" id="TIGR01280">
    <property type="entry name" value="xseB"/>
    <property type="match status" value="1"/>
</dbReference>
<dbReference type="STRING" id="290512.Paes_2079"/>
<evidence type="ECO:0000256" key="3">
    <source>
        <dbReference type="ARBA" id="ARBA00022722"/>
    </source>
</evidence>
<evidence type="ECO:0000256" key="1">
    <source>
        <dbReference type="ARBA" id="ARBA00009998"/>
    </source>
</evidence>
<dbReference type="HOGENOM" id="CLU_145918_2_1_10"/>
<accession>B4S5P2</accession>
<dbReference type="GO" id="GO:0008855">
    <property type="term" value="F:exodeoxyribonuclease VII activity"/>
    <property type="evidence" value="ECO:0007669"/>
    <property type="project" value="UniProtKB-UniRule"/>
</dbReference>
<evidence type="ECO:0000313" key="8">
    <source>
        <dbReference type="EMBL" id="ACF47089.1"/>
    </source>
</evidence>
<evidence type="ECO:0000313" key="9">
    <source>
        <dbReference type="Proteomes" id="UP000002725"/>
    </source>
</evidence>
<evidence type="ECO:0000256" key="6">
    <source>
        <dbReference type="HAMAP-Rule" id="MF_00337"/>
    </source>
</evidence>
<evidence type="ECO:0000256" key="2">
    <source>
        <dbReference type="ARBA" id="ARBA00022490"/>
    </source>
</evidence>
<name>B4S5P2_PROA2</name>
<keyword evidence="3 6" id="KW-0540">Nuclease</keyword>
<keyword evidence="2 6" id="KW-0963">Cytoplasm</keyword>
<dbReference type="EMBL" id="CP001108">
    <property type="protein sequence ID" value="ACF47089.1"/>
    <property type="molecule type" value="Genomic_DNA"/>
</dbReference>
<evidence type="ECO:0000256" key="7">
    <source>
        <dbReference type="SAM" id="MobiDB-lite"/>
    </source>
</evidence>
<dbReference type="GO" id="GO:0006308">
    <property type="term" value="P:DNA catabolic process"/>
    <property type="evidence" value="ECO:0007669"/>
    <property type="project" value="UniProtKB-UniRule"/>
</dbReference>
<comment type="subunit">
    <text evidence="6">Heterooligomer composed of large and small subunits.</text>
</comment>
<comment type="function">
    <text evidence="6">Bidirectionally degrades single-stranded DNA into large acid-insoluble oligonucleotides, which are then degraded further into small acid-soluble oligonucleotides.</text>
</comment>
<proteinExistence type="inferred from homology"/>
<keyword evidence="4 6" id="KW-0378">Hydrolase</keyword>
<reference evidence="8" key="1">
    <citation type="submission" date="2008-06" db="EMBL/GenBank/DDBJ databases">
        <title>Complete sequence of chromosome of Prosthecochloris aestuarii DSM 271.</title>
        <authorList>
            <consortium name="US DOE Joint Genome Institute"/>
            <person name="Lucas S."/>
            <person name="Copeland A."/>
            <person name="Lapidus A."/>
            <person name="Glavina del Rio T."/>
            <person name="Dalin E."/>
            <person name="Tice H."/>
            <person name="Bruce D."/>
            <person name="Goodwin L."/>
            <person name="Pitluck S."/>
            <person name="Schmutz J."/>
            <person name="Larimer F."/>
            <person name="Land M."/>
            <person name="Hauser L."/>
            <person name="Kyrpides N."/>
            <person name="Anderson I."/>
            <person name="Liu Z."/>
            <person name="Li T."/>
            <person name="Zhao F."/>
            <person name="Overmann J."/>
            <person name="Bryant D.A."/>
            <person name="Richardson P."/>
        </authorList>
    </citation>
    <scope>NUCLEOTIDE SEQUENCE [LARGE SCALE GENOMIC DNA]</scope>
    <source>
        <strain evidence="8">DSM 271</strain>
    </source>
</reference>
<dbReference type="PANTHER" id="PTHR34137">
    <property type="entry name" value="EXODEOXYRIBONUCLEASE 7 SMALL SUBUNIT"/>
    <property type="match status" value="1"/>
</dbReference>
<protein>
    <recommendedName>
        <fullName evidence="6">Exodeoxyribonuclease 7 small subunit</fullName>
        <ecNumber evidence="6">3.1.11.6</ecNumber>
    </recommendedName>
    <alternativeName>
        <fullName evidence="6">Exodeoxyribonuclease VII small subunit</fullName>
        <shortName evidence="6">Exonuclease VII small subunit</shortName>
    </alternativeName>
</protein>
<dbReference type="KEGG" id="paa:Paes_2079"/>
<evidence type="ECO:0000256" key="5">
    <source>
        <dbReference type="ARBA" id="ARBA00022839"/>
    </source>
</evidence>
<dbReference type="Pfam" id="PF02609">
    <property type="entry name" value="Exonuc_VII_S"/>
    <property type="match status" value="1"/>
</dbReference>
<dbReference type="GO" id="GO:0005829">
    <property type="term" value="C:cytosol"/>
    <property type="evidence" value="ECO:0007669"/>
    <property type="project" value="TreeGrafter"/>
</dbReference>
<feature type="region of interest" description="Disordered" evidence="7">
    <location>
        <begin position="65"/>
        <end position="94"/>
    </location>
</feature>
<dbReference type="GO" id="GO:0009318">
    <property type="term" value="C:exodeoxyribonuclease VII complex"/>
    <property type="evidence" value="ECO:0007669"/>
    <property type="project" value="UniProtKB-UniRule"/>
</dbReference>
<dbReference type="HAMAP" id="MF_00337">
    <property type="entry name" value="Exonuc_7_S"/>
    <property type="match status" value="1"/>
</dbReference>
<organism evidence="8 9">
    <name type="scientific">Prosthecochloris aestuarii (strain DSM 271 / SK 413)</name>
    <dbReference type="NCBI Taxonomy" id="290512"/>
    <lineage>
        <taxon>Bacteria</taxon>
        <taxon>Pseudomonadati</taxon>
        <taxon>Chlorobiota</taxon>
        <taxon>Chlorobiia</taxon>
        <taxon>Chlorobiales</taxon>
        <taxon>Chlorobiaceae</taxon>
        <taxon>Prosthecochloris</taxon>
    </lineage>
</organism>
<dbReference type="eggNOG" id="COG1722">
    <property type="taxonomic scope" value="Bacteria"/>
</dbReference>
<dbReference type="AlphaFoldDB" id="B4S5P2"/>
<dbReference type="Proteomes" id="UP000002725">
    <property type="component" value="Chromosome"/>
</dbReference>
<dbReference type="InterPro" id="IPR037004">
    <property type="entry name" value="Exonuc_VII_ssu_sf"/>
</dbReference>
<dbReference type="EC" id="3.1.11.6" evidence="6"/>
<keyword evidence="5 6" id="KW-0269">Exonuclease</keyword>
<evidence type="ECO:0000256" key="4">
    <source>
        <dbReference type="ARBA" id="ARBA00022801"/>
    </source>
</evidence>
<keyword evidence="9" id="KW-1185">Reference proteome</keyword>